<name>A0AAD9DVQ8_9TELE</name>
<organism evidence="4 5">
    <name type="scientific">Electrophorus voltai</name>
    <dbReference type="NCBI Taxonomy" id="2609070"/>
    <lineage>
        <taxon>Eukaryota</taxon>
        <taxon>Metazoa</taxon>
        <taxon>Chordata</taxon>
        <taxon>Craniata</taxon>
        <taxon>Vertebrata</taxon>
        <taxon>Euteleostomi</taxon>
        <taxon>Actinopterygii</taxon>
        <taxon>Neopterygii</taxon>
        <taxon>Teleostei</taxon>
        <taxon>Ostariophysi</taxon>
        <taxon>Gymnotiformes</taxon>
        <taxon>Gymnotoidei</taxon>
        <taxon>Gymnotidae</taxon>
        <taxon>Electrophorus</taxon>
    </lineage>
</organism>
<keyword evidence="2" id="KW-0649">Protein kinase inhibitor</keyword>
<keyword evidence="5" id="KW-1185">Reference proteome</keyword>
<feature type="region of interest" description="Disordered" evidence="3">
    <location>
        <begin position="1"/>
        <end position="53"/>
    </location>
</feature>
<evidence type="ECO:0000256" key="3">
    <source>
        <dbReference type="SAM" id="MobiDB-lite"/>
    </source>
</evidence>
<dbReference type="InterPro" id="IPR026779">
    <property type="entry name" value="Camk2n"/>
</dbReference>
<sequence length="82" mass="8789">MYGTTGMPDLIPPAGSLRPRSVVSYNTGHGDGSNGAEPPRRTQRAPKLGQIGRSKRVIIDDEDLDDIMNNNRGFPISVSPVA</sequence>
<accession>A0AAD9DVQ8</accession>
<dbReference type="AlphaFoldDB" id="A0AAD9DVQ8"/>
<gene>
    <name evidence="4" type="ORF">P4O66_008594</name>
</gene>
<evidence type="ECO:0000313" key="5">
    <source>
        <dbReference type="Proteomes" id="UP001239994"/>
    </source>
</evidence>
<dbReference type="Pfam" id="PF15170">
    <property type="entry name" value="CaM-KIIN"/>
    <property type="match status" value="1"/>
</dbReference>
<comment type="similarity">
    <text evidence="1">Belongs to the CAMK2N family.</text>
</comment>
<protein>
    <submittedName>
        <fullName evidence="4">Uncharacterized protein</fullName>
    </submittedName>
</protein>
<proteinExistence type="inferred from homology"/>
<evidence type="ECO:0000256" key="2">
    <source>
        <dbReference type="ARBA" id="ARBA00023013"/>
    </source>
</evidence>
<evidence type="ECO:0000313" key="4">
    <source>
        <dbReference type="EMBL" id="KAK1797220.1"/>
    </source>
</evidence>
<reference evidence="4" key="1">
    <citation type="submission" date="2023-03" db="EMBL/GenBank/DDBJ databases">
        <title>Electrophorus voltai genome.</title>
        <authorList>
            <person name="Bian C."/>
        </authorList>
    </citation>
    <scope>NUCLEOTIDE SEQUENCE</scope>
    <source>
        <strain evidence="4">CB-2022</strain>
        <tissue evidence="4">Muscle</tissue>
    </source>
</reference>
<dbReference type="Proteomes" id="UP001239994">
    <property type="component" value="Unassembled WGS sequence"/>
</dbReference>
<dbReference type="EMBL" id="JAROKS010000014">
    <property type="protein sequence ID" value="KAK1797220.1"/>
    <property type="molecule type" value="Genomic_DNA"/>
</dbReference>
<dbReference type="GO" id="GO:0004860">
    <property type="term" value="F:protein kinase inhibitor activity"/>
    <property type="evidence" value="ECO:0007669"/>
    <property type="project" value="UniProtKB-KW"/>
</dbReference>
<comment type="caution">
    <text evidence="4">The sequence shown here is derived from an EMBL/GenBank/DDBJ whole genome shotgun (WGS) entry which is preliminary data.</text>
</comment>
<evidence type="ECO:0000256" key="1">
    <source>
        <dbReference type="ARBA" id="ARBA00009996"/>
    </source>
</evidence>